<dbReference type="PIRSF" id="PIRSF027081">
    <property type="entry name" value="RNase_P/MRP_p29_subunit"/>
    <property type="match status" value="1"/>
</dbReference>
<dbReference type="GO" id="GO:0006364">
    <property type="term" value="P:rRNA processing"/>
    <property type="evidence" value="ECO:0007669"/>
    <property type="project" value="TreeGrafter"/>
</dbReference>
<evidence type="ECO:0000256" key="1">
    <source>
        <dbReference type="ARBA" id="ARBA00002435"/>
    </source>
</evidence>
<gene>
    <name evidence="6" type="ORF">LNINA_LOCUS1383</name>
</gene>
<reference evidence="6 7" key="1">
    <citation type="submission" date="2023-11" db="EMBL/GenBank/DDBJ databases">
        <authorList>
            <person name="Okamura Y."/>
        </authorList>
    </citation>
    <scope>NUCLEOTIDE SEQUENCE [LARGE SCALE GENOMIC DNA]</scope>
</reference>
<evidence type="ECO:0000256" key="4">
    <source>
        <dbReference type="ARBA" id="ARBA00046486"/>
    </source>
</evidence>
<dbReference type="InterPro" id="IPR023534">
    <property type="entry name" value="Rof/RNase_P-like"/>
</dbReference>
<name>A0AAV1IXB9_9NEOP</name>
<dbReference type="GO" id="GO:0001682">
    <property type="term" value="P:tRNA 5'-leader removal"/>
    <property type="evidence" value="ECO:0007669"/>
    <property type="project" value="InterPro"/>
</dbReference>
<evidence type="ECO:0000313" key="7">
    <source>
        <dbReference type="Proteomes" id="UP001497472"/>
    </source>
</evidence>
<organism evidence="6 7">
    <name type="scientific">Leptosia nina</name>
    <dbReference type="NCBI Taxonomy" id="320188"/>
    <lineage>
        <taxon>Eukaryota</taxon>
        <taxon>Metazoa</taxon>
        <taxon>Ecdysozoa</taxon>
        <taxon>Arthropoda</taxon>
        <taxon>Hexapoda</taxon>
        <taxon>Insecta</taxon>
        <taxon>Pterygota</taxon>
        <taxon>Neoptera</taxon>
        <taxon>Endopterygota</taxon>
        <taxon>Lepidoptera</taxon>
        <taxon>Glossata</taxon>
        <taxon>Ditrysia</taxon>
        <taxon>Papilionoidea</taxon>
        <taxon>Pieridae</taxon>
        <taxon>Pierinae</taxon>
        <taxon>Leptosia</taxon>
    </lineage>
</organism>
<dbReference type="InterPro" id="IPR036980">
    <property type="entry name" value="RNase_P/MRP_Rpp29_sf"/>
</dbReference>
<evidence type="ECO:0000313" key="6">
    <source>
        <dbReference type="EMBL" id="CAK1541395.1"/>
    </source>
</evidence>
<keyword evidence="5" id="KW-0819">tRNA processing</keyword>
<keyword evidence="5" id="KW-0539">Nucleus</keyword>
<dbReference type="GO" id="GO:0000172">
    <property type="term" value="C:ribonuclease MRP complex"/>
    <property type="evidence" value="ECO:0007669"/>
    <property type="project" value="InterPro"/>
</dbReference>
<dbReference type="SUPFAM" id="SSF101744">
    <property type="entry name" value="Rof/RNase P subunit-like"/>
    <property type="match status" value="1"/>
</dbReference>
<protein>
    <recommendedName>
        <fullName evidence="3 5">Ribonuclease P protein subunit p29</fullName>
    </recommendedName>
</protein>
<dbReference type="Proteomes" id="UP001497472">
    <property type="component" value="Unassembled WGS sequence"/>
</dbReference>
<dbReference type="InterPro" id="IPR002730">
    <property type="entry name" value="Rpp29/RNP1"/>
</dbReference>
<dbReference type="GO" id="GO:0033204">
    <property type="term" value="F:ribonuclease P RNA binding"/>
    <property type="evidence" value="ECO:0007669"/>
    <property type="project" value="InterPro"/>
</dbReference>
<keyword evidence="7" id="KW-1185">Reference proteome</keyword>
<comment type="caution">
    <text evidence="6">The sequence shown here is derived from an EMBL/GenBank/DDBJ whole genome shotgun (WGS) entry which is preliminary data.</text>
</comment>
<proteinExistence type="inferred from homology"/>
<comment type="function">
    <text evidence="1 5">Component of ribonuclease P, a ribonucleoprotein complex that generates mature tRNA molecules by cleaving their 5'-ends.</text>
</comment>
<dbReference type="SMART" id="SM00538">
    <property type="entry name" value="POP4"/>
    <property type="match status" value="1"/>
</dbReference>
<dbReference type="Pfam" id="PF01868">
    <property type="entry name" value="RNase_P-MRP_p29"/>
    <property type="match status" value="1"/>
</dbReference>
<evidence type="ECO:0000256" key="5">
    <source>
        <dbReference type="PIRNR" id="PIRNR027081"/>
    </source>
</evidence>
<dbReference type="InterPro" id="IPR016848">
    <property type="entry name" value="RNase_P/MRP_Rpp29-subunit"/>
</dbReference>
<accession>A0AAV1IXB9</accession>
<comment type="subunit">
    <text evidence="4">Component of nuclear RNase P and RNase MRP ribonucleoproteins. RNase P consists of a catalytic RNA moiety and 10 different protein chains; POP1, POP4, POP5, POP7, RPP14, RPP21, RPP25, RPP30, RPP38 and RPP40. Within the RNase P complex, POP1, POP7 and RPP25 form the 'finger' subcomplex, POP5, RPP14, RPP40 and homodimeric RPP30 form the 'palm' subcomplex, and RPP21, POP4 and RPP38 form the 'wrist' subcomplex. All subunits of the RNase P complex interact with the catalytic RNA. Several subunits of RNase P are also part of the RNase MRP complex. RNase MRP consists of a catalytic RNA moiety and about 8 protein subunits; POP1, POP7, RPP25, RPP30, RPP38, RPP40 and possibly also POP4 and POP5.</text>
</comment>
<sequence>MESMDVDTQSDPSQSIIQFLEANIPKSDIPNIRNELKKDLLLGKTKSRVKKQKKRKPKLFTRKEKRNLGFYNIPRESVKYKDVEPMHLYWVEYINQILELDKPIPNETSKRWEQFTQSLYKADFHGSMLHVVRSKCPSYIDKKGICIMDTKNTFKIVSPNNIITTIPKKESVFSLCVKNVKITLFGKHLNIRPAERSHKKFKSLVHPDLY</sequence>
<dbReference type="Gene3D" id="2.30.30.210">
    <property type="entry name" value="Ribonuclease P/MRP, subunit p29"/>
    <property type="match status" value="1"/>
</dbReference>
<dbReference type="PANTHER" id="PTHR13348:SF0">
    <property type="entry name" value="RIBONUCLEASE P PROTEIN SUBUNIT P29"/>
    <property type="match status" value="1"/>
</dbReference>
<comment type="subcellular location">
    <subcellularLocation>
        <location evidence="5">Nucleus</location>
        <location evidence="5">Nucleolus</location>
    </subcellularLocation>
</comment>
<evidence type="ECO:0000256" key="2">
    <source>
        <dbReference type="ARBA" id="ARBA00006181"/>
    </source>
</evidence>
<dbReference type="AlphaFoldDB" id="A0AAV1IXB9"/>
<evidence type="ECO:0000256" key="3">
    <source>
        <dbReference type="ARBA" id="ARBA00016225"/>
    </source>
</evidence>
<dbReference type="GO" id="GO:0005730">
    <property type="term" value="C:nucleolus"/>
    <property type="evidence" value="ECO:0007669"/>
    <property type="project" value="UniProtKB-SubCell"/>
</dbReference>
<dbReference type="PANTHER" id="PTHR13348">
    <property type="entry name" value="RIBONUCLEASE P SUBUNIT P29"/>
    <property type="match status" value="1"/>
</dbReference>
<comment type="similarity">
    <text evidence="2">Belongs to the eukaryotic/archaeal RNase P protein component 1 family.</text>
</comment>
<dbReference type="GO" id="GO:0030677">
    <property type="term" value="C:ribonuclease P complex"/>
    <property type="evidence" value="ECO:0007669"/>
    <property type="project" value="UniProtKB-UniRule"/>
</dbReference>
<dbReference type="EMBL" id="CAVLEF010000002">
    <property type="protein sequence ID" value="CAK1541395.1"/>
    <property type="molecule type" value="Genomic_DNA"/>
</dbReference>